<keyword evidence="6" id="KW-0732">Signal</keyword>
<comment type="caution">
    <text evidence="16">The sequence shown here is derived from an EMBL/GenBank/DDBJ whole genome shotgun (WGS) entry which is preliminary data.</text>
</comment>
<gene>
    <name evidence="16" type="ORF">BGO89_07920</name>
</gene>
<evidence type="ECO:0000313" key="17">
    <source>
        <dbReference type="Proteomes" id="UP000184233"/>
    </source>
</evidence>
<evidence type="ECO:0000256" key="9">
    <source>
        <dbReference type="ARBA" id="ARBA00023077"/>
    </source>
</evidence>
<evidence type="ECO:0000256" key="11">
    <source>
        <dbReference type="ARBA" id="ARBA00023237"/>
    </source>
</evidence>
<evidence type="ECO:0000256" key="7">
    <source>
        <dbReference type="ARBA" id="ARBA00023004"/>
    </source>
</evidence>
<dbReference type="InterPro" id="IPR037066">
    <property type="entry name" value="Plug_dom_sf"/>
</dbReference>
<sequence>MAARTSEDALEVPMAVTVVPWQLWQSTRGVGLDEALSLVPGALVQSRSGGTDVRVQIRGFGARGAGERSNAGTSRGIRFYTDGIPETEPDGRTSFDLIDLSNASSIEVVRSNASALWGNASGGVVSISTVPTDNTPYVRAGYMAGSFGLMKETIQANTPLSGGQLYANITNTTMDGWRAHSNLGLTQATVGMISDIDTRSRLKVFVTGASNMYRIPGALTPAQADADPQQAQDDRTVYNPTYVQRDEHRFNRLGRIGVVLDHAFSTEHGLSATAFLQSKYLQRSERNTFRDFTRYHLGGNLVYRYSTVFDTVMSNKVLVGMDVQRQDGAILFYNLDPVTRSRGTDLRSNKGEGGTNLGIFLQDEFMIGRLSVVGGLRYDDIVYDYRDFIDPVLNVEKTFSRLTPKIGLSYNLDQLAHVYANIGGGIEVPAGNELDPPAVTGEDTVTAINPRLDAIRSVTYEVGIKGSRRSNGSFITSLNYDAALYLIDITNDIVPYRNGRFYTTAGQSRRMGGELGLSMTSDVGLSLYASITVMKSEYRNYRVDSALIDPGAAGRFQSFDGNEMAGIPMTFGSLRLRYDIPWLTGLYAEAEARSIGSYYADDANTLEVECYGMADAAIGADIEISSLLLVTAGVRVNNILDKRYTASAWINPDRTGGGVPYIEPGLPRNVAANVALKVRL</sequence>
<evidence type="ECO:0000256" key="12">
    <source>
        <dbReference type="PROSITE-ProRule" id="PRU01360"/>
    </source>
</evidence>
<keyword evidence="5 12" id="KW-0812">Transmembrane</keyword>
<evidence type="ECO:0008006" key="18">
    <source>
        <dbReference type="Google" id="ProtNLM"/>
    </source>
</evidence>
<keyword evidence="2 12" id="KW-0813">Transport</keyword>
<evidence type="ECO:0000259" key="14">
    <source>
        <dbReference type="Pfam" id="PF00593"/>
    </source>
</evidence>
<evidence type="ECO:0000256" key="8">
    <source>
        <dbReference type="ARBA" id="ARBA00023065"/>
    </source>
</evidence>
<accession>A0A1M3L3H9</accession>
<dbReference type="Gene3D" id="2.40.170.20">
    <property type="entry name" value="TonB-dependent receptor, beta-barrel domain"/>
    <property type="match status" value="1"/>
</dbReference>
<evidence type="ECO:0000256" key="1">
    <source>
        <dbReference type="ARBA" id="ARBA00004571"/>
    </source>
</evidence>
<organism evidence="16 17">
    <name type="scientific">Candidatus Kapaibacterium thiocyanatum</name>
    <dbReference type="NCBI Taxonomy" id="1895771"/>
    <lineage>
        <taxon>Bacteria</taxon>
        <taxon>Pseudomonadati</taxon>
        <taxon>Candidatus Kapaibacteriota</taxon>
        <taxon>Candidatus Kapaibacteriia</taxon>
        <taxon>Candidatus Kapaibacteriales</taxon>
        <taxon>Candidatus Kapaibacteriaceae</taxon>
        <taxon>Candidatus Kapaibacterium</taxon>
    </lineage>
</organism>
<name>A0A1M3L3H9_9BACT</name>
<dbReference type="Gene3D" id="2.170.130.10">
    <property type="entry name" value="TonB-dependent receptor, plug domain"/>
    <property type="match status" value="1"/>
</dbReference>
<feature type="domain" description="TonB-dependent receptor plug" evidence="15">
    <location>
        <begin position="10"/>
        <end position="124"/>
    </location>
</feature>
<keyword evidence="11 12" id="KW-0998">Cell outer membrane</keyword>
<evidence type="ECO:0000256" key="4">
    <source>
        <dbReference type="ARBA" id="ARBA00022496"/>
    </source>
</evidence>
<dbReference type="Proteomes" id="UP000184233">
    <property type="component" value="Unassembled WGS sequence"/>
</dbReference>
<evidence type="ECO:0000256" key="3">
    <source>
        <dbReference type="ARBA" id="ARBA00022452"/>
    </source>
</evidence>
<dbReference type="PANTHER" id="PTHR32552:SF68">
    <property type="entry name" value="FERRICHROME OUTER MEMBRANE TRANSPORTER_PHAGE RECEPTOR"/>
    <property type="match status" value="1"/>
</dbReference>
<feature type="domain" description="TonB-dependent receptor-like beta-barrel" evidence="14">
    <location>
        <begin position="220"/>
        <end position="639"/>
    </location>
</feature>
<protein>
    <recommendedName>
        <fullName evidence="18">TonB-dependent receptor</fullName>
    </recommendedName>
</protein>
<dbReference type="InterPro" id="IPR012910">
    <property type="entry name" value="Plug_dom"/>
</dbReference>
<comment type="similarity">
    <text evidence="12 13">Belongs to the TonB-dependent receptor family.</text>
</comment>
<dbReference type="InterPro" id="IPR036942">
    <property type="entry name" value="Beta-barrel_TonB_sf"/>
</dbReference>
<keyword evidence="7" id="KW-0408">Iron</keyword>
<dbReference type="SUPFAM" id="SSF56935">
    <property type="entry name" value="Porins"/>
    <property type="match status" value="1"/>
</dbReference>
<keyword evidence="9 13" id="KW-0798">TonB box</keyword>
<reference evidence="16 17" key="1">
    <citation type="submission" date="2016-09" db="EMBL/GenBank/DDBJ databases">
        <title>Genome-resolved meta-omics ties microbial dynamics to process performance in biotechnology for thiocyanate degradation.</title>
        <authorList>
            <person name="Kantor R.S."/>
            <person name="Huddy R.J."/>
            <person name="Iyer R."/>
            <person name="Thomas B.C."/>
            <person name="Brown C.T."/>
            <person name="Anantharaman K."/>
            <person name="Tringe S."/>
            <person name="Hettich R.L."/>
            <person name="Harrison S.T."/>
            <person name="Banfield J.F."/>
        </authorList>
    </citation>
    <scope>NUCLEOTIDE SEQUENCE [LARGE SCALE GENOMIC DNA]</scope>
    <source>
        <strain evidence="16">59-99</strain>
    </source>
</reference>
<evidence type="ECO:0000256" key="2">
    <source>
        <dbReference type="ARBA" id="ARBA00022448"/>
    </source>
</evidence>
<keyword evidence="4" id="KW-0410">Iron transport</keyword>
<dbReference type="STRING" id="1895771.BGO89_07920"/>
<dbReference type="EMBL" id="MKVH01000008">
    <property type="protein sequence ID" value="OJX59918.1"/>
    <property type="molecule type" value="Genomic_DNA"/>
</dbReference>
<evidence type="ECO:0000256" key="13">
    <source>
        <dbReference type="RuleBase" id="RU003357"/>
    </source>
</evidence>
<evidence type="ECO:0000256" key="5">
    <source>
        <dbReference type="ARBA" id="ARBA00022692"/>
    </source>
</evidence>
<keyword evidence="10 12" id="KW-0472">Membrane</keyword>
<evidence type="ECO:0000259" key="15">
    <source>
        <dbReference type="Pfam" id="PF07715"/>
    </source>
</evidence>
<keyword evidence="3 12" id="KW-1134">Transmembrane beta strand</keyword>
<proteinExistence type="inferred from homology"/>
<dbReference type="GO" id="GO:0015344">
    <property type="term" value="F:siderophore uptake transmembrane transporter activity"/>
    <property type="evidence" value="ECO:0007669"/>
    <property type="project" value="TreeGrafter"/>
</dbReference>
<dbReference type="InterPro" id="IPR039426">
    <property type="entry name" value="TonB-dep_rcpt-like"/>
</dbReference>
<dbReference type="PROSITE" id="PS52016">
    <property type="entry name" value="TONB_DEPENDENT_REC_3"/>
    <property type="match status" value="1"/>
</dbReference>
<evidence type="ECO:0000313" key="16">
    <source>
        <dbReference type="EMBL" id="OJX59918.1"/>
    </source>
</evidence>
<dbReference type="PANTHER" id="PTHR32552">
    <property type="entry name" value="FERRICHROME IRON RECEPTOR-RELATED"/>
    <property type="match status" value="1"/>
</dbReference>
<keyword evidence="8" id="KW-0406">Ion transport</keyword>
<dbReference type="GO" id="GO:0009279">
    <property type="term" value="C:cell outer membrane"/>
    <property type="evidence" value="ECO:0007669"/>
    <property type="project" value="UniProtKB-SubCell"/>
</dbReference>
<dbReference type="Pfam" id="PF07715">
    <property type="entry name" value="Plug"/>
    <property type="match status" value="1"/>
</dbReference>
<evidence type="ECO:0000256" key="6">
    <source>
        <dbReference type="ARBA" id="ARBA00022729"/>
    </source>
</evidence>
<dbReference type="Pfam" id="PF00593">
    <property type="entry name" value="TonB_dep_Rec_b-barrel"/>
    <property type="match status" value="1"/>
</dbReference>
<evidence type="ECO:0000256" key="10">
    <source>
        <dbReference type="ARBA" id="ARBA00023136"/>
    </source>
</evidence>
<dbReference type="AlphaFoldDB" id="A0A1M3L3H9"/>
<dbReference type="InterPro" id="IPR000531">
    <property type="entry name" value="Beta-barrel_TonB"/>
</dbReference>
<comment type="subcellular location">
    <subcellularLocation>
        <location evidence="1 12">Cell outer membrane</location>
        <topology evidence="1 12">Multi-pass membrane protein</topology>
    </subcellularLocation>
</comment>